<feature type="repeat" description="TPR" evidence="1">
    <location>
        <begin position="72"/>
        <end position="105"/>
    </location>
</feature>
<evidence type="ECO:0000313" key="4">
    <source>
        <dbReference type="EMBL" id="MBA2116520.1"/>
    </source>
</evidence>
<feature type="transmembrane region" description="Helical" evidence="2">
    <location>
        <begin position="376"/>
        <end position="396"/>
    </location>
</feature>
<gene>
    <name evidence="4" type="ORF">HOV93_37110</name>
</gene>
<accession>A0A7V8V7U8</accession>
<keyword evidence="2" id="KW-1133">Transmembrane helix</keyword>
<evidence type="ECO:0008006" key="6">
    <source>
        <dbReference type="Google" id="ProtNLM"/>
    </source>
</evidence>
<dbReference type="PROSITE" id="PS50005">
    <property type="entry name" value="TPR"/>
    <property type="match status" value="2"/>
</dbReference>
<dbReference type="Pfam" id="PF13181">
    <property type="entry name" value="TPR_8"/>
    <property type="match status" value="1"/>
</dbReference>
<keyword evidence="3" id="KW-0732">Signal</keyword>
<dbReference type="RefSeq" id="WP_207397921.1">
    <property type="nucleotide sequence ID" value="NZ_JABRWO010000010.1"/>
</dbReference>
<keyword evidence="5" id="KW-1185">Reference proteome</keyword>
<organism evidence="4 5">
    <name type="scientific">Bremerella alba</name>
    <dbReference type="NCBI Taxonomy" id="980252"/>
    <lineage>
        <taxon>Bacteria</taxon>
        <taxon>Pseudomonadati</taxon>
        <taxon>Planctomycetota</taxon>
        <taxon>Planctomycetia</taxon>
        <taxon>Pirellulales</taxon>
        <taxon>Pirellulaceae</taxon>
        <taxon>Bremerella</taxon>
    </lineage>
</organism>
<evidence type="ECO:0000256" key="2">
    <source>
        <dbReference type="SAM" id="Phobius"/>
    </source>
</evidence>
<feature type="chain" id="PRO_5030550557" description="Tetratricopeptide repeat protein" evidence="3">
    <location>
        <begin position="22"/>
        <end position="401"/>
    </location>
</feature>
<feature type="repeat" description="TPR" evidence="1">
    <location>
        <begin position="108"/>
        <end position="141"/>
    </location>
</feature>
<reference evidence="4 5" key="1">
    <citation type="submission" date="2020-05" db="EMBL/GenBank/DDBJ databases">
        <title>Bremerella alba sp. nov., a novel planctomycete isolated from the surface of the macroalga Fucus spiralis.</title>
        <authorList>
            <person name="Godinho O."/>
            <person name="Botelho R."/>
            <person name="Albuquerque L."/>
            <person name="Wiegand S."/>
            <person name="Da Costa M.S."/>
            <person name="Lobo-Da-Cunha A."/>
            <person name="Jogler C."/>
            <person name="Lage O.M."/>
        </authorList>
    </citation>
    <scope>NUCLEOTIDE SEQUENCE [LARGE SCALE GENOMIC DNA]</scope>
    <source>
        <strain evidence="4 5">FF15</strain>
    </source>
</reference>
<protein>
    <recommendedName>
        <fullName evidence="6">Tetratricopeptide repeat protein</fullName>
    </recommendedName>
</protein>
<evidence type="ECO:0000256" key="3">
    <source>
        <dbReference type="SAM" id="SignalP"/>
    </source>
</evidence>
<dbReference type="EMBL" id="JABRWO010000010">
    <property type="protein sequence ID" value="MBA2116520.1"/>
    <property type="molecule type" value="Genomic_DNA"/>
</dbReference>
<dbReference type="SMART" id="SM00028">
    <property type="entry name" value="TPR"/>
    <property type="match status" value="2"/>
</dbReference>
<keyword evidence="2" id="KW-0812">Transmembrane</keyword>
<keyword evidence="1" id="KW-0802">TPR repeat</keyword>
<dbReference type="SUPFAM" id="SSF48452">
    <property type="entry name" value="TPR-like"/>
    <property type="match status" value="1"/>
</dbReference>
<dbReference type="Gene3D" id="1.25.40.10">
    <property type="entry name" value="Tetratricopeptide repeat domain"/>
    <property type="match status" value="1"/>
</dbReference>
<keyword evidence="2" id="KW-0472">Membrane</keyword>
<dbReference type="InterPro" id="IPR011990">
    <property type="entry name" value="TPR-like_helical_dom_sf"/>
</dbReference>
<evidence type="ECO:0000313" key="5">
    <source>
        <dbReference type="Proteomes" id="UP000551616"/>
    </source>
</evidence>
<dbReference type="InterPro" id="IPR019734">
    <property type="entry name" value="TPR_rpt"/>
</dbReference>
<sequence length="401" mass="44467">MRSRWTWFVALALAFPCACFACLWDEDTLEMERQQYPEVHELIAGHFVRHSDAYYQWRIGDRTTKSVDQRTPDDYNDIAVAYDKLGQHDKAIETIREKMDRWPDENLYESQANLGTFLIHSGKFDDGLVHIQRAIEINPDAHFGREIYQQLLVQYVIERRAAGAQLPLNPDQEKAGTGEYKPRVAGFAAYVKQHRGDDAMDGVEAEYARALKGTLGMVRFGNHDSPILMEAVGDLLSATQPANLLAARAYLRAAQESEDAEARSNYRLKAANAVASQKHPLHGKKIASVEAALNDELAQADILATQIAADEATWIANGDRVDEKFSEKYYGSPKLDIDQSQDKAGALASSPSYETFETSDYDSETIAPPGAGSVDLAMLVIVGMVILGGVFAFVTLSRSRG</sequence>
<dbReference type="Proteomes" id="UP000551616">
    <property type="component" value="Unassembled WGS sequence"/>
</dbReference>
<name>A0A7V8V7U8_9BACT</name>
<comment type="caution">
    <text evidence="4">The sequence shown here is derived from an EMBL/GenBank/DDBJ whole genome shotgun (WGS) entry which is preliminary data.</text>
</comment>
<evidence type="ECO:0000256" key="1">
    <source>
        <dbReference type="PROSITE-ProRule" id="PRU00339"/>
    </source>
</evidence>
<feature type="signal peptide" evidence="3">
    <location>
        <begin position="1"/>
        <end position="21"/>
    </location>
</feature>
<proteinExistence type="predicted"/>
<dbReference type="AlphaFoldDB" id="A0A7V8V7U8"/>